<comment type="similarity">
    <text evidence="3">Belongs to the cytochrome c oxidase VIIb family.</text>
</comment>
<dbReference type="Pfam" id="PF05392">
    <property type="entry name" value="COX7B"/>
    <property type="match status" value="1"/>
</dbReference>
<comment type="pathway">
    <text evidence="2">Energy metabolism; oxidative phosphorylation.</text>
</comment>
<dbReference type="EMBL" id="JAFJMO010000005">
    <property type="protein sequence ID" value="KAJ8276797.1"/>
    <property type="molecule type" value="Genomic_DNA"/>
</dbReference>
<dbReference type="PANTHER" id="PTHR16716:SF0">
    <property type="entry name" value="CYTOCHROME C OXIDASE SUBUNIT 7B, MITOCHONDRIAL"/>
    <property type="match status" value="1"/>
</dbReference>
<dbReference type="AlphaFoldDB" id="A0A9Q1DQD8"/>
<evidence type="ECO:0000313" key="13">
    <source>
        <dbReference type="EMBL" id="KAJ8276797.1"/>
    </source>
</evidence>
<evidence type="ECO:0000256" key="9">
    <source>
        <dbReference type="ARBA" id="ARBA00023136"/>
    </source>
</evidence>
<name>A0A9Q1DQD8_CONCO</name>
<evidence type="ECO:0000256" key="3">
    <source>
        <dbReference type="ARBA" id="ARBA00007351"/>
    </source>
</evidence>
<accession>A0A9Q1DQD8</accession>
<evidence type="ECO:0000256" key="12">
    <source>
        <dbReference type="SAM" id="Phobius"/>
    </source>
</evidence>
<organism evidence="13 14">
    <name type="scientific">Conger conger</name>
    <name type="common">Conger eel</name>
    <name type="synonym">Muraena conger</name>
    <dbReference type="NCBI Taxonomy" id="82655"/>
    <lineage>
        <taxon>Eukaryota</taxon>
        <taxon>Metazoa</taxon>
        <taxon>Chordata</taxon>
        <taxon>Craniata</taxon>
        <taxon>Vertebrata</taxon>
        <taxon>Euteleostomi</taxon>
        <taxon>Actinopterygii</taxon>
        <taxon>Neopterygii</taxon>
        <taxon>Teleostei</taxon>
        <taxon>Anguilliformes</taxon>
        <taxon>Congridae</taxon>
        <taxon>Conger</taxon>
    </lineage>
</organism>
<dbReference type="OrthoDB" id="9937520at2759"/>
<protein>
    <recommendedName>
        <fullName evidence="10">Cytochrome c oxidase subunit 7B, mitochondrial</fullName>
    </recommendedName>
    <alternativeName>
        <fullName evidence="11">Cytochrome c oxidase polypeptide VIIb</fullName>
    </alternativeName>
</protein>
<dbReference type="InterPro" id="IPR023272">
    <property type="entry name" value="Cyt_c_oxidase_suVIIB_dom_sf"/>
</dbReference>
<keyword evidence="8" id="KW-0496">Mitochondrion</keyword>
<evidence type="ECO:0000256" key="1">
    <source>
        <dbReference type="ARBA" id="ARBA00004434"/>
    </source>
</evidence>
<dbReference type="PANTHER" id="PTHR16716">
    <property type="entry name" value="CYTOCHROME C OXIDASE SUBUNIT 7B, MITOCHONDRIAL"/>
    <property type="match status" value="1"/>
</dbReference>
<evidence type="ECO:0000256" key="2">
    <source>
        <dbReference type="ARBA" id="ARBA00004673"/>
    </source>
</evidence>
<dbReference type="Gene3D" id="4.10.51.10">
    <property type="entry name" value="Cytochrome C Oxidase, chain K"/>
    <property type="match status" value="1"/>
</dbReference>
<evidence type="ECO:0000256" key="11">
    <source>
        <dbReference type="ARBA" id="ARBA00041642"/>
    </source>
</evidence>
<keyword evidence="5" id="KW-0999">Mitochondrion inner membrane</keyword>
<dbReference type="Proteomes" id="UP001152803">
    <property type="component" value="Unassembled WGS sequence"/>
</dbReference>
<keyword evidence="4 12" id="KW-0812">Transmembrane</keyword>
<sequence length="84" mass="9275">MFRFTKTAMNIAGHGARRVGVRHGSQTSADFHNKYGNMLMVSGAAFCVAVWSYVLTQTGITWNFSPVGKLTPKPWRVPGGEEEE</sequence>
<comment type="caution">
    <text evidence="13">The sequence shown here is derived from an EMBL/GenBank/DDBJ whole genome shotgun (WGS) entry which is preliminary data.</text>
</comment>
<keyword evidence="9 12" id="KW-0472">Membrane</keyword>
<dbReference type="SUPFAM" id="SSF81423">
    <property type="entry name" value="Mitochondrial cytochrome c oxidase subunit VIIb"/>
    <property type="match status" value="1"/>
</dbReference>
<evidence type="ECO:0000256" key="4">
    <source>
        <dbReference type="ARBA" id="ARBA00022692"/>
    </source>
</evidence>
<evidence type="ECO:0000256" key="6">
    <source>
        <dbReference type="ARBA" id="ARBA00022946"/>
    </source>
</evidence>
<feature type="transmembrane region" description="Helical" evidence="12">
    <location>
        <begin position="35"/>
        <end position="54"/>
    </location>
</feature>
<comment type="subcellular location">
    <subcellularLocation>
        <location evidence="1">Mitochondrion inner membrane</location>
        <topology evidence="1">Single-pass membrane protein</topology>
    </subcellularLocation>
</comment>
<reference evidence="13" key="1">
    <citation type="journal article" date="2023" name="Science">
        <title>Genome structures resolve the early diversification of teleost fishes.</title>
        <authorList>
            <person name="Parey E."/>
            <person name="Louis A."/>
            <person name="Montfort J."/>
            <person name="Bouchez O."/>
            <person name="Roques C."/>
            <person name="Iampietro C."/>
            <person name="Lluch J."/>
            <person name="Castinel A."/>
            <person name="Donnadieu C."/>
            <person name="Desvignes T."/>
            <person name="Floi Bucao C."/>
            <person name="Jouanno E."/>
            <person name="Wen M."/>
            <person name="Mejri S."/>
            <person name="Dirks R."/>
            <person name="Jansen H."/>
            <person name="Henkel C."/>
            <person name="Chen W.J."/>
            <person name="Zahm M."/>
            <person name="Cabau C."/>
            <person name="Klopp C."/>
            <person name="Thompson A.W."/>
            <person name="Robinson-Rechavi M."/>
            <person name="Braasch I."/>
            <person name="Lecointre G."/>
            <person name="Bobe J."/>
            <person name="Postlethwait J.H."/>
            <person name="Berthelot C."/>
            <person name="Roest Crollius H."/>
            <person name="Guiguen Y."/>
        </authorList>
    </citation>
    <scope>NUCLEOTIDE SEQUENCE</scope>
    <source>
        <strain evidence="13">Concon-B</strain>
    </source>
</reference>
<keyword evidence="7 12" id="KW-1133">Transmembrane helix</keyword>
<evidence type="ECO:0000313" key="14">
    <source>
        <dbReference type="Proteomes" id="UP001152803"/>
    </source>
</evidence>
<evidence type="ECO:0000256" key="7">
    <source>
        <dbReference type="ARBA" id="ARBA00022989"/>
    </source>
</evidence>
<dbReference type="GO" id="GO:0005743">
    <property type="term" value="C:mitochondrial inner membrane"/>
    <property type="evidence" value="ECO:0007669"/>
    <property type="project" value="UniProtKB-SubCell"/>
</dbReference>
<dbReference type="FunFam" id="4.10.51.10:FF:000001">
    <property type="entry name" value="Cytochrome c oxidase subunit 7B, mitochondrial"/>
    <property type="match status" value="1"/>
</dbReference>
<gene>
    <name evidence="13" type="ORF">COCON_G00085490</name>
</gene>
<keyword evidence="6" id="KW-0809">Transit peptide</keyword>
<proteinExistence type="inferred from homology"/>
<dbReference type="InterPro" id="IPR008433">
    <property type="entry name" value="Cyt_c_oxidase_suVIIB"/>
</dbReference>
<evidence type="ECO:0000256" key="8">
    <source>
        <dbReference type="ARBA" id="ARBA00023128"/>
    </source>
</evidence>
<keyword evidence="14" id="KW-1185">Reference proteome</keyword>
<evidence type="ECO:0000256" key="10">
    <source>
        <dbReference type="ARBA" id="ARBA00040623"/>
    </source>
</evidence>
<evidence type="ECO:0000256" key="5">
    <source>
        <dbReference type="ARBA" id="ARBA00022792"/>
    </source>
</evidence>
<dbReference type="GO" id="GO:0006123">
    <property type="term" value="P:mitochondrial electron transport, cytochrome c to oxygen"/>
    <property type="evidence" value="ECO:0007669"/>
    <property type="project" value="InterPro"/>
</dbReference>